<sequence length="165" mass="17627">MKKLHLPFHFVLILALSGCAGTTFHRVTDDSKDEGLRYVETSTYLLVTTDNNGGVKSEILTLPDRSRLHSARPWALMSSNETTLTLSEGALAGTSSTLDTSKVPAAIADAVKTFGPLLVGANTKDGTPEASKSVPGPRLFKIMNTPKGIALVDAKVTYPLVQFEP</sequence>
<dbReference type="Proteomes" id="UP000676169">
    <property type="component" value="Chromosome"/>
</dbReference>
<dbReference type="PROSITE" id="PS51257">
    <property type="entry name" value="PROKAR_LIPOPROTEIN"/>
    <property type="match status" value="1"/>
</dbReference>
<name>A0A975PFU1_9BACT</name>
<proteinExistence type="predicted"/>
<protein>
    <submittedName>
        <fullName evidence="2">Uncharacterized protein</fullName>
    </submittedName>
</protein>
<keyword evidence="3" id="KW-1185">Reference proteome</keyword>
<reference evidence="2" key="1">
    <citation type="submission" date="2021-04" db="EMBL/GenBank/DDBJ databases">
        <title>Luteolibacter sp. 32A isolated from the skin of an Anderson's salamander (Ambystoma andersonii).</title>
        <authorList>
            <person name="Spergser J."/>
            <person name="Busse H.-J."/>
        </authorList>
    </citation>
    <scope>NUCLEOTIDE SEQUENCE</scope>
    <source>
        <strain evidence="2">32A</strain>
    </source>
</reference>
<feature type="signal peptide" evidence="1">
    <location>
        <begin position="1"/>
        <end position="20"/>
    </location>
</feature>
<keyword evidence="1" id="KW-0732">Signal</keyword>
<organism evidence="2 3">
    <name type="scientific">Luteolibacter ambystomatis</name>
    <dbReference type="NCBI Taxonomy" id="2824561"/>
    <lineage>
        <taxon>Bacteria</taxon>
        <taxon>Pseudomonadati</taxon>
        <taxon>Verrucomicrobiota</taxon>
        <taxon>Verrucomicrobiia</taxon>
        <taxon>Verrucomicrobiales</taxon>
        <taxon>Verrucomicrobiaceae</taxon>
        <taxon>Luteolibacter</taxon>
    </lineage>
</organism>
<feature type="chain" id="PRO_5037999424" evidence="1">
    <location>
        <begin position="21"/>
        <end position="165"/>
    </location>
</feature>
<dbReference type="RefSeq" id="WP_211632948.1">
    <property type="nucleotide sequence ID" value="NZ_CP073100.1"/>
</dbReference>
<dbReference type="KEGG" id="lamb:KBB96_04860"/>
<evidence type="ECO:0000256" key="1">
    <source>
        <dbReference type="SAM" id="SignalP"/>
    </source>
</evidence>
<evidence type="ECO:0000313" key="3">
    <source>
        <dbReference type="Proteomes" id="UP000676169"/>
    </source>
</evidence>
<dbReference type="EMBL" id="CP073100">
    <property type="protein sequence ID" value="QUE52223.1"/>
    <property type="molecule type" value="Genomic_DNA"/>
</dbReference>
<accession>A0A975PFU1</accession>
<evidence type="ECO:0000313" key="2">
    <source>
        <dbReference type="EMBL" id="QUE52223.1"/>
    </source>
</evidence>
<dbReference type="AlphaFoldDB" id="A0A975PFU1"/>
<gene>
    <name evidence="2" type="ORF">KBB96_04860</name>
</gene>